<dbReference type="GO" id="GO:0005524">
    <property type="term" value="F:ATP binding"/>
    <property type="evidence" value="ECO:0007669"/>
    <property type="project" value="UniProtKB-KW"/>
</dbReference>
<keyword evidence="2" id="KW-0547">Nucleotide-binding</keyword>
<dbReference type="InterPro" id="IPR003439">
    <property type="entry name" value="ABC_transporter-like_ATP-bd"/>
</dbReference>
<dbReference type="EMBL" id="SNXI01000002">
    <property type="protein sequence ID" value="TDP40312.1"/>
    <property type="molecule type" value="Genomic_DNA"/>
</dbReference>
<feature type="domain" description="ABC transporter" evidence="4">
    <location>
        <begin position="8"/>
        <end position="215"/>
    </location>
</feature>
<dbReference type="InterPro" id="IPR027417">
    <property type="entry name" value="P-loop_NTPase"/>
</dbReference>
<dbReference type="InterPro" id="IPR017871">
    <property type="entry name" value="ABC_transporter-like_CS"/>
</dbReference>
<name>A0A4R6PP01_9GAMM</name>
<sequence>MSDNTDSLLIRQLNISRQGKSLISLTELRVKPGEVATIVGPSGSGKSTLLRWVLGEPLHDFNASGELWLGGKRMDKEPIERRQIGLMYQKGDLFPHLTVLQNLLFALPRVGKAEQRQRAEQALQAVGLQHKRTAMPDELSGGEQSRIALIRSLLAEPEAILLDEPFSALDTQLRRHIREWTFAQIKQRNIPAILVTHDAADHGQGPLVELGETHV</sequence>
<protein>
    <submittedName>
        <fullName evidence="5">Putative thiamine transport system ATP-binding protein</fullName>
    </submittedName>
</protein>
<evidence type="ECO:0000256" key="2">
    <source>
        <dbReference type="ARBA" id="ARBA00022741"/>
    </source>
</evidence>
<dbReference type="AlphaFoldDB" id="A0A4R6PP01"/>
<dbReference type="InterPro" id="IPR003593">
    <property type="entry name" value="AAA+_ATPase"/>
</dbReference>
<dbReference type="InterPro" id="IPR050093">
    <property type="entry name" value="ABC_SmlMolc_Importer"/>
</dbReference>
<dbReference type="GO" id="GO:0016887">
    <property type="term" value="F:ATP hydrolysis activity"/>
    <property type="evidence" value="ECO:0007669"/>
    <property type="project" value="InterPro"/>
</dbReference>
<proteinExistence type="predicted"/>
<keyword evidence="3 5" id="KW-0067">ATP-binding</keyword>
<dbReference type="Pfam" id="PF00005">
    <property type="entry name" value="ABC_tran"/>
    <property type="match status" value="1"/>
</dbReference>
<evidence type="ECO:0000313" key="5">
    <source>
        <dbReference type="EMBL" id="TDP40312.1"/>
    </source>
</evidence>
<evidence type="ECO:0000259" key="4">
    <source>
        <dbReference type="PROSITE" id="PS50893"/>
    </source>
</evidence>
<dbReference type="OrthoDB" id="9802264at2"/>
<dbReference type="Proteomes" id="UP000295531">
    <property type="component" value="Unassembled WGS sequence"/>
</dbReference>
<dbReference type="PROSITE" id="PS00211">
    <property type="entry name" value="ABC_TRANSPORTER_1"/>
    <property type="match status" value="1"/>
</dbReference>
<reference evidence="5 6" key="1">
    <citation type="submission" date="2019-03" db="EMBL/GenBank/DDBJ databases">
        <title>Freshwater and sediment microbial communities from various areas in North America, analyzing microbe dynamics in response to fracking.</title>
        <authorList>
            <person name="Lamendella R."/>
        </authorList>
    </citation>
    <scope>NUCLEOTIDE SEQUENCE [LARGE SCALE GENOMIC DNA]</scope>
    <source>
        <strain evidence="5 6">18_TX</strain>
    </source>
</reference>
<evidence type="ECO:0000256" key="3">
    <source>
        <dbReference type="ARBA" id="ARBA00022840"/>
    </source>
</evidence>
<keyword evidence="1" id="KW-0813">Transport</keyword>
<dbReference type="PROSITE" id="PS50893">
    <property type="entry name" value="ABC_TRANSPORTER_2"/>
    <property type="match status" value="1"/>
</dbReference>
<dbReference type="Gene3D" id="3.40.50.300">
    <property type="entry name" value="P-loop containing nucleotide triphosphate hydrolases"/>
    <property type="match status" value="1"/>
</dbReference>
<organism evidence="5 6">
    <name type="scientific">Idiomarina aquatica</name>
    <dbReference type="NCBI Taxonomy" id="1327752"/>
    <lineage>
        <taxon>Bacteria</taxon>
        <taxon>Pseudomonadati</taxon>
        <taxon>Pseudomonadota</taxon>
        <taxon>Gammaproteobacteria</taxon>
        <taxon>Alteromonadales</taxon>
        <taxon>Idiomarinaceae</taxon>
        <taxon>Idiomarina</taxon>
    </lineage>
</organism>
<dbReference type="SUPFAM" id="SSF52540">
    <property type="entry name" value="P-loop containing nucleoside triphosphate hydrolases"/>
    <property type="match status" value="1"/>
</dbReference>
<comment type="caution">
    <text evidence="5">The sequence shown here is derived from an EMBL/GenBank/DDBJ whole genome shotgun (WGS) entry which is preliminary data.</text>
</comment>
<dbReference type="PANTHER" id="PTHR42781:SF4">
    <property type="entry name" value="SPERMIDINE_PUTRESCINE IMPORT ATP-BINDING PROTEIN POTA"/>
    <property type="match status" value="1"/>
</dbReference>
<dbReference type="SMART" id="SM00382">
    <property type="entry name" value="AAA"/>
    <property type="match status" value="1"/>
</dbReference>
<evidence type="ECO:0000256" key="1">
    <source>
        <dbReference type="ARBA" id="ARBA00022448"/>
    </source>
</evidence>
<gene>
    <name evidence="5" type="ORF">DEU29_102212</name>
</gene>
<dbReference type="RefSeq" id="WP_133538771.1">
    <property type="nucleotide sequence ID" value="NZ_SNXI01000002.1"/>
</dbReference>
<evidence type="ECO:0000313" key="6">
    <source>
        <dbReference type="Proteomes" id="UP000295531"/>
    </source>
</evidence>
<keyword evidence="6" id="KW-1185">Reference proteome</keyword>
<accession>A0A4R6PP01</accession>
<dbReference type="PANTHER" id="PTHR42781">
    <property type="entry name" value="SPERMIDINE/PUTRESCINE IMPORT ATP-BINDING PROTEIN POTA"/>
    <property type="match status" value="1"/>
</dbReference>